<protein>
    <submittedName>
        <fullName evidence="6">Uncharacterized protein</fullName>
    </submittedName>
</protein>
<keyword evidence="5" id="KW-0472">Membrane</keyword>
<dbReference type="AlphaFoldDB" id="A0AAF0DCX7"/>
<evidence type="ECO:0000313" key="6">
    <source>
        <dbReference type="EMBL" id="WEW56040.1"/>
    </source>
</evidence>
<keyword evidence="7" id="KW-1185">Reference proteome</keyword>
<keyword evidence="4" id="KW-1133">Transmembrane helix</keyword>
<dbReference type="Pfam" id="PF06140">
    <property type="entry name" value="Ifi-6-16"/>
    <property type="match status" value="1"/>
</dbReference>
<sequence length="171" mass="16276">MLTLLTSEVGAIGQTSVISSIRDTVSKADLPGILAVGAEKSRELVTETIPLATIQGAKWVADNPGTAAACGAAGVGLVLVVAPAAVAAPGLGVVGFGADGIVAGSSAAAIQSSIGSVVSPSLFATLQSAGAGGYGAATVYPAVQVVGGAIASSAGASVAWLKSKSKSRSKA</sequence>
<evidence type="ECO:0000256" key="5">
    <source>
        <dbReference type="ARBA" id="ARBA00023136"/>
    </source>
</evidence>
<proteinExistence type="inferred from homology"/>
<evidence type="ECO:0000256" key="3">
    <source>
        <dbReference type="ARBA" id="ARBA00022692"/>
    </source>
</evidence>
<gene>
    <name evidence="6" type="ORF">PRK78_001475</name>
</gene>
<dbReference type="Gene3D" id="6.10.110.10">
    <property type="match status" value="1"/>
</dbReference>
<dbReference type="InterPro" id="IPR009311">
    <property type="entry name" value="IFI6/IFI27-like"/>
</dbReference>
<dbReference type="PANTHER" id="PTHR16932">
    <property type="entry name" value="INTERFERON ALPHA-INDUCIBLE PROTEIN 27"/>
    <property type="match status" value="1"/>
</dbReference>
<comment type="subcellular location">
    <subcellularLocation>
        <location evidence="1">Membrane</location>
        <topology evidence="1">Multi-pass membrane protein</topology>
    </subcellularLocation>
</comment>
<evidence type="ECO:0000256" key="1">
    <source>
        <dbReference type="ARBA" id="ARBA00004141"/>
    </source>
</evidence>
<evidence type="ECO:0000313" key="7">
    <source>
        <dbReference type="Proteomes" id="UP001219355"/>
    </source>
</evidence>
<name>A0AAF0DCX7_9EURO</name>
<evidence type="ECO:0000256" key="4">
    <source>
        <dbReference type="ARBA" id="ARBA00022989"/>
    </source>
</evidence>
<dbReference type="InterPro" id="IPR038213">
    <property type="entry name" value="IFI6/IFI27-like_sf"/>
</dbReference>
<reference evidence="6" key="1">
    <citation type="submission" date="2023-03" db="EMBL/GenBank/DDBJ databases">
        <title>Emydomyces testavorans Genome Sequence.</title>
        <authorList>
            <person name="Hoyer L."/>
        </authorList>
    </citation>
    <scope>NUCLEOTIDE SEQUENCE</scope>
    <source>
        <strain evidence="6">16-2883</strain>
    </source>
</reference>
<accession>A0AAF0DCX7</accession>
<dbReference type="EMBL" id="CP120627">
    <property type="protein sequence ID" value="WEW56040.1"/>
    <property type="molecule type" value="Genomic_DNA"/>
</dbReference>
<keyword evidence="3" id="KW-0812">Transmembrane</keyword>
<evidence type="ECO:0000256" key="2">
    <source>
        <dbReference type="ARBA" id="ARBA00007262"/>
    </source>
</evidence>
<dbReference type="GO" id="GO:0016020">
    <property type="term" value="C:membrane"/>
    <property type="evidence" value="ECO:0007669"/>
    <property type="project" value="UniProtKB-SubCell"/>
</dbReference>
<organism evidence="6 7">
    <name type="scientific">Emydomyces testavorans</name>
    <dbReference type="NCBI Taxonomy" id="2070801"/>
    <lineage>
        <taxon>Eukaryota</taxon>
        <taxon>Fungi</taxon>
        <taxon>Dikarya</taxon>
        <taxon>Ascomycota</taxon>
        <taxon>Pezizomycotina</taxon>
        <taxon>Eurotiomycetes</taxon>
        <taxon>Eurotiomycetidae</taxon>
        <taxon>Onygenales</taxon>
        <taxon>Nannizziopsiaceae</taxon>
        <taxon>Emydomyces</taxon>
    </lineage>
</organism>
<dbReference type="Proteomes" id="UP001219355">
    <property type="component" value="Chromosome 1"/>
</dbReference>
<comment type="similarity">
    <text evidence="2">Belongs to the IFI6/IFI27 family.</text>
</comment>
<dbReference type="PANTHER" id="PTHR16932:SF18">
    <property type="entry name" value="INTERFERON, ALPHA-INDUCIBLE PROTEIN 27-LIKE 2"/>
    <property type="match status" value="1"/>
</dbReference>